<evidence type="ECO:0000313" key="2">
    <source>
        <dbReference type="Proteomes" id="UP000434101"/>
    </source>
</evidence>
<dbReference type="RefSeq" id="WP_160064868.1">
    <property type="nucleotide sequence ID" value="NZ_WUYX01000029.1"/>
</dbReference>
<dbReference type="PANTHER" id="PTHR19288">
    <property type="entry name" value="4-NITROPHENYLPHOSPHATASE-RELATED"/>
    <property type="match status" value="1"/>
</dbReference>
<dbReference type="NCBIfam" id="TIGR01460">
    <property type="entry name" value="HAD-SF-IIA"/>
    <property type="match status" value="1"/>
</dbReference>
<dbReference type="PIRSF" id="PIRSF000915">
    <property type="entry name" value="PGP-type_phosphatase"/>
    <property type="match status" value="1"/>
</dbReference>
<gene>
    <name evidence="1" type="ORF">GS429_09280</name>
</gene>
<comment type="caution">
    <text evidence="1">The sequence shown here is derived from an EMBL/GenBank/DDBJ whole genome shotgun (WGS) entry which is preliminary data.</text>
</comment>
<dbReference type="Pfam" id="PF13242">
    <property type="entry name" value="Hydrolase_like"/>
    <property type="match status" value="1"/>
</dbReference>
<proteinExistence type="predicted"/>
<organism evidence="1 2">
    <name type="scientific">Natronorubrum halalkaliphilum</name>
    <dbReference type="NCBI Taxonomy" id="2691917"/>
    <lineage>
        <taxon>Archaea</taxon>
        <taxon>Methanobacteriati</taxon>
        <taxon>Methanobacteriota</taxon>
        <taxon>Stenosarchaea group</taxon>
        <taxon>Halobacteria</taxon>
        <taxon>Halobacteriales</taxon>
        <taxon>Natrialbaceae</taxon>
        <taxon>Natronorubrum</taxon>
    </lineage>
</organism>
<keyword evidence="1" id="KW-0378">Hydrolase</keyword>
<reference evidence="1 2" key="1">
    <citation type="submission" date="2020-01" db="EMBL/GenBank/DDBJ databases">
        <title>Natronorubrum sp. JWXQ-INN 674 isolated from Inner Mongolia Autonomous Region of China.</title>
        <authorList>
            <person name="Xue Q."/>
        </authorList>
    </citation>
    <scope>NUCLEOTIDE SEQUENCE [LARGE SCALE GENOMIC DNA]</scope>
    <source>
        <strain evidence="1 2">JWXQ-INN-674</strain>
    </source>
</reference>
<dbReference type="Proteomes" id="UP000434101">
    <property type="component" value="Unassembled WGS sequence"/>
</dbReference>
<evidence type="ECO:0000313" key="1">
    <source>
        <dbReference type="EMBL" id="MXV62250.1"/>
    </source>
</evidence>
<dbReference type="SUPFAM" id="SSF56784">
    <property type="entry name" value="HAD-like"/>
    <property type="match status" value="1"/>
</dbReference>
<dbReference type="InterPro" id="IPR036412">
    <property type="entry name" value="HAD-like_sf"/>
</dbReference>
<dbReference type="EMBL" id="WUYX01000029">
    <property type="protein sequence ID" value="MXV62250.1"/>
    <property type="molecule type" value="Genomic_DNA"/>
</dbReference>
<accession>A0A6B0VL05</accession>
<dbReference type="PANTHER" id="PTHR19288:SF46">
    <property type="entry name" value="HALOACID DEHALOGENASE-LIKE HYDROLASE DOMAIN-CONTAINING PROTEIN 2"/>
    <property type="match status" value="1"/>
</dbReference>
<name>A0A6B0VL05_9EURY</name>
<dbReference type="AlphaFoldDB" id="A0A6B0VL05"/>
<dbReference type="InterPro" id="IPR023214">
    <property type="entry name" value="HAD_sf"/>
</dbReference>
<dbReference type="Gene3D" id="3.40.50.1000">
    <property type="entry name" value="HAD superfamily/HAD-like"/>
    <property type="match status" value="2"/>
</dbReference>
<dbReference type="InterPro" id="IPR006357">
    <property type="entry name" value="HAD-SF_hydro_IIA"/>
</dbReference>
<keyword evidence="2" id="KW-1185">Reference proteome</keyword>
<dbReference type="GO" id="GO:0005737">
    <property type="term" value="C:cytoplasm"/>
    <property type="evidence" value="ECO:0007669"/>
    <property type="project" value="TreeGrafter"/>
</dbReference>
<dbReference type="OrthoDB" id="25155at2157"/>
<dbReference type="Pfam" id="PF13344">
    <property type="entry name" value="Hydrolase_6"/>
    <property type="match status" value="1"/>
</dbReference>
<sequence length="261" mass="27573">MTDYEAAILDVDGTIVRGEELLPDVTDGLHALEDAGIARLLFSNNPTRGSGHYGEMLEPHGIDVDPEAVLTSATVSADYLARTHAGERVYLVGSDRLEAILEDAAVELAEEPEAADVVLGSFDTDFSYGSLWESLRALEGEVPFYGTDPDTTIPVDDGQIPGSGAILAAMEAVAGREPDAILGKPSSIAATAAMDRLGTDPERTLVVGDRLNTDIALGDRAGMTTVLVLTGVTDRSDIDDADVQPDYVLDSLAEIETLLED</sequence>
<protein>
    <submittedName>
        <fullName evidence="1">HAD-IIA family hydrolase</fullName>
    </submittedName>
</protein>
<dbReference type="GO" id="GO:0016791">
    <property type="term" value="F:phosphatase activity"/>
    <property type="evidence" value="ECO:0007669"/>
    <property type="project" value="TreeGrafter"/>
</dbReference>